<dbReference type="Gene3D" id="3.40.50.720">
    <property type="entry name" value="NAD(P)-binding Rossmann-like Domain"/>
    <property type="match status" value="2"/>
</dbReference>
<keyword evidence="1 3" id="KW-0560">Oxidoreductase</keyword>
<feature type="domain" description="D-isomer specific 2-hydroxyacid dehydrogenase catalytic" evidence="4">
    <location>
        <begin position="23"/>
        <end position="321"/>
    </location>
</feature>
<dbReference type="GO" id="GO:0051287">
    <property type="term" value="F:NAD binding"/>
    <property type="evidence" value="ECO:0007669"/>
    <property type="project" value="InterPro"/>
</dbReference>
<keyword evidence="2" id="KW-0520">NAD</keyword>
<accession>A0A0D6ML83</accession>
<evidence type="ECO:0000256" key="3">
    <source>
        <dbReference type="RuleBase" id="RU003719"/>
    </source>
</evidence>
<dbReference type="SUPFAM" id="SSF52283">
    <property type="entry name" value="Formate/glycerate dehydrogenase catalytic domain-like"/>
    <property type="match status" value="1"/>
</dbReference>
<reference evidence="6 7" key="1">
    <citation type="submission" date="2012-10" db="EMBL/GenBank/DDBJ databases">
        <title>Genome sequencing of Tanticharoenia sakaeratensis NBRC 103193.</title>
        <authorList>
            <person name="Azuma Y."/>
            <person name="Hadano H."/>
            <person name="Hirakawa H."/>
            <person name="Matsushita K."/>
        </authorList>
    </citation>
    <scope>NUCLEOTIDE SEQUENCE [LARGE SCALE GENOMIC DNA]</scope>
    <source>
        <strain evidence="6 7">NBRC 103193</strain>
    </source>
</reference>
<evidence type="ECO:0000313" key="7">
    <source>
        <dbReference type="Proteomes" id="UP000032679"/>
    </source>
</evidence>
<evidence type="ECO:0000256" key="1">
    <source>
        <dbReference type="ARBA" id="ARBA00023002"/>
    </source>
</evidence>
<dbReference type="InterPro" id="IPR006140">
    <property type="entry name" value="D-isomer_DH_NAD-bd"/>
</dbReference>
<comment type="similarity">
    <text evidence="3">Belongs to the D-isomer specific 2-hydroxyacid dehydrogenase family.</text>
</comment>
<protein>
    <submittedName>
        <fullName evidence="6">D-isomer specific 2-hydroxyacid dehydrogenase NAD-binding protein</fullName>
    </submittedName>
</protein>
<dbReference type="InterPro" id="IPR006139">
    <property type="entry name" value="D-isomer_2_OHA_DH_cat_dom"/>
</dbReference>
<dbReference type="CDD" id="cd05300">
    <property type="entry name" value="2-Hacid_dh_1"/>
    <property type="match status" value="1"/>
</dbReference>
<evidence type="ECO:0000256" key="2">
    <source>
        <dbReference type="ARBA" id="ARBA00023027"/>
    </source>
</evidence>
<name>A0A0D6ML83_9PROT</name>
<sequence>MSNVWPAGRPRIGIAHSHYDMKSEILRRIPDADCRQATNLDDFAAFSADIDVLVISMLWQDRILEMAPRLKLVQSVSAGTDHYPKDALRERRIHLCSALGVNANAVSDHALALMLAMSRRLPEAFGDQARSYWRPTSSDPAQRLQELSTKTVLLVGYGHIGARIARLCRAFGMNVIVMRRNASAGADGGLRLISSDAFIKTLPEADFVVLACPLTSETQGLMSAEAFAAMRSDAALINVARGRVVDEAAMIAALKDGQIEAAALDTFVEEPLPPNSPLWTLPNVIVTPHAAGETQFYERNVVDILLANIAAMETGSALTNQAV</sequence>
<comment type="caution">
    <text evidence="6">The sequence shown here is derived from an EMBL/GenBank/DDBJ whole genome shotgun (WGS) entry which is preliminary data.</text>
</comment>
<gene>
    <name evidence="6" type="ORF">Tasa_019_072</name>
</gene>
<dbReference type="Pfam" id="PF02826">
    <property type="entry name" value="2-Hacid_dh_C"/>
    <property type="match status" value="1"/>
</dbReference>
<evidence type="ECO:0000259" key="5">
    <source>
        <dbReference type="Pfam" id="PF02826"/>
    </source>
</evidence>
<dbReference type="InterPro" id="IPR036291">
    <property type="entry name" value="NAD(P)-bd_dom_sf"/>
</dbReference>
<dbReference type="Pfam" id="PF00389">
    <property type="entry name" value="2-Hacid_dh"/>
    <property type="match status" value="1"/>
</dbReference>
<dbReference type="RefSeq" id="WP_048848925.1">
    <property type="nucleotide sequence ID" value="NZ_BALE01000019.1"/>
</dbReference>
<dbReference type="EMBL" id="BALE01000019">
    <property type="protein sequence ID" value="GAN54387.1"/>
    <property type="molecule type" value="Genomic_DNA"/>
</dbReference>
<dbReference type="PANTHER" id="PTHR43333">
    <property type="entry name" value="2-HACID_DH_C DOMAIN-CONTAINING PROTEIN"/>
    <property type="match status" value="1"/>
</dbReference>
<dbReference type="OrthoDB" id="9793626at2"/>
<feature type="domain" description="D-isomer specific 2-hydroxyacid dehydrogenase NAD-binding" evidence="5">
    <location>
        <begin position="111"/>
        <end position="291"/>
    </location>
</feature>
<organism evidence="6 7">
    <name type="scientific">Tanticharoenia sakaeratensis NBRC 103193</name>
    <dbReference type="NCBI Taxonomy" id="1231623"/>
    <lineage>
        <taxon>Bacteria</taxon>
        <taxon>Pseudomonadati</taxon>
        <taxon>Pseudomonadota</taxon>
        <taxon>Alphaproteobacteria</taxon>
        <taxon>Acetobacterales</taxon>
        <taxon>Acetobacteraceae</taxon>
        <taxon>Tanticharoenia</taxon>
    </lineage>
</organism>
<keyword evidence="7" id="KW-1185">Reference proteome</keyword>
<dbReference type="PANTHER" id="PTHR43333:SF1">
    <property type="entry name" value="D-ISOMER SPECIFIC 2-HYDROXYACID DEHYDROGENASE NAD-BINDING DOMAIN-CONTAINING PROTEIN"/>
    <property type="match status" value="1"/>
</dbReference>
<dbReference type="Proteomes" id="UP000032679">
    <property type="component" value="Unassembled WGS sequence"/>
</dbReference>
<dbReference type="AlphaFoldDB" id="A0A0D6ML83"/>
<dbReference type="GO" id="GO:0016616">
    <property type="term" value="F:oxidoreductase activity, acting on the CH-OH group of donors, NAD or NADP as acceptor"/>
    <property type="evidence" value="ECO:0007669"/>
    <property type="project" value="InterPro"/>
</dbReference>
<evidence type="ECO:0000259" key="4">
    <source>
        <dbReference type="Pfam" id="PF00389"/>
    </source>
</evidence>
<evidence type="ECO:0000313" key="6">
    <source>
        <dbReference type="EMBL" id="GAN54387.1"/>
    </source>
</evidence>
<proteinExistence type="inferred from homology"/>
<dbReference type="SUPFAM" id="SSF51735">
    <property type="entry name" value="NAD(P)-binding Rossmann-fold domains"/>
    <property type="match status" value="1"/>
</dbReference>
<dbReference type="STRING" id="1231623.Tasa_019_072"/>